<dbReference type="Proteomes" id="UP000051295">
    <property type="component" value="Unassembled WGS sequence"/>
</dbReference>
<dbReference type="Pfam" id="PF00672">
    <property type="entry name" value="HAMP"/>
    <property type="match status" value="1"/>
</dbReference>
<keyword evidence="9" id="KW-0812">Transmembrane</keyword>
<name>A0A0T5NQJ8_9RHOB</name>
<dbReference type="Gene3D" id="6.10.340.10">
    <property type="match status" value="1"/>
</dbReference>
<organism evidence="12 13">
    <name type="scientific">Roseovarius atlanticus</name>
    <dbReference type="NCBI Taxonomy" id="1641875"/>
    <lineage>
        <taxon>Bacteria</taxon>
        <taxon>Pseudomonadati</taxon>
        <taxon>Pseudomonadota</taxon>
        <taxon>Alphaproteobacteria</taxon>
        <taxon>Rhodobacterales</taxon>
        <taxon>Roseobacteraceae</taxon>
        <taxon>Roseovarius</taxon>
    </lineage>
</organism>
<keyword evidence="5" id="KW-0808">Transferase</keyword>
<sequence length="522" mass="56509">MSLKTLLGLGALALGVGTWVTALILWLGLLAVSDRLDATLKAEQRMSGYAGLSTQAATFLVVATEAVQRELPADTRLERLEPVVENLRSSFARLQQNVAQAVEEAQDLGLDAQSRFGTQSLGLARMEALLSSTMRGLGEDDIDRPRLQAHIDSFATGFDPLLSQAVQTEQLFRNDIRADIVALRQKLTLAAIAIAVAAVLMVLAFYFGLIRPQFARLDRLREAAQKIGQENFAIDLPETRRDEIGGLYAETNRMAHALAARKSAVEQDRAQLSSIIAARTEELRAANETLAEIDENRRRFFADVSHELRTPLTVILMEAQIGRAAGGPDADAFATIEARAARLNRRIDDLLRVARSDSGQLALDPAPVPLRDLITEVHEEIRAEADNAGMTLTLSDIPDVTLTCDRNWIRQVLVGLVRNAIRHARDGGQIRLDARAGDQTTEIAVIDNGPGIAPADQPGIFERFTQSGSTSAQGFGIGLALARWVIDSHDGTITLESPVARADALSDAPGTKIAVRLSLSTG</sequence>
<dbReference type="Gene3D" id="1.10.287.130">
    <property type="match status" value="1"/>
</dbReference>
<evidence type="ECO:0000256" key="5">
    <source>
        <dbReference type="ARBA" id="ARBA00022679"/>
    </source>
</evidence>
<dbReference type="OrthoDB" id="9809766at2"/>
<dbReference type="PROSITE" id="PS50885">
    <property type="entry name" value="HAMP"/>
    <property type="match status" value="1"/>
</dbReference>
<dbReference type="RefSeq" id="WP_057796090.1">
    <property type="nucleotide sequence ID" value="NZ_LAXJ01000025.1"/>
</dbReference>
<feature type="transmembrane region" description="Helical" evidence="9">
    <location>
        <begin position="187"/>
        <end position="209"/>
    </location>
</feature>
<dbReference type="SMART" id="SM00388">
    <property type="entry name" value="HisKA"/>
    <property type="match status" value="1"/>
</dbReference>
<dbReference type="InterPro" id="IPR050736">
    <property type="entry name" value="Sensor_HK_Regulatory"/>
</dbReference>
<keyword evidence="8" id="KW-0175">Coiled coil</keyword>
<dbReference type="SUPFAM" id="SSF158472">
    <property type="entry name" value="HAMP domain-like"/>
    <property type="match status" value="1"/>
</dbReference>
<evidence type="ECO:0000313" key="12">
    <source>
        <dbReference type="EMBL" id="KRS10943.1"/>
    </source>
</evidence>
<dbReference type="InterPro" id="IPR003594">
    <property type="entry name" value="HATPase_dom"/>
</dbReference>
<dbReference type="GO" id="GO:0000155">
    <property type="term" value="F:phosphorelay sensor kinase activity"/>
    <property type="evidence" value="ECO:0007669"/>
    <property type="project" value="InterPro"/>
</dbReference>
<evidence type="ECO:0000256" key="6">
    <source>
        <dbReference type="ARBA" id="ARBA00022777"/>
    </source>
</evidence>
<dbReference type="Pfam" id="PF00512">
    <property type="entry name" value="HisKA"/>
    <property type="match status" value="1"/>
</dbReference>
<comment type="subcellular location">
    <subcellularLocation>
        <location evidence="2">Membrane</location>
    </subcellularLocation>
</comment>
<keyword evidence="4" id="KW-0597">Phosphoprotein</keyword>
<dbReference type="CDD" id="cd06225">
    <property type="entry name" value="HAMP"/>
    <property type="match status" value="1"/>
</dbReference>
<dbReference type="STRING" id="1641875.XM53_18645"/>
<reference evidence="12 13" key="1">
    <citation type="submission" date="2015-04" db="EMBL/GenBank/DDBJ databases">
        <title>The draft genome sequence of Roseovarius sp.R12b.</title>
        <authorList>
            <person name="Li G."/>
            <person name="Lai Q."/>
            <person name="Shao Z."/>
            <person name="Yan P."/>
        </authorList>
    </citation>
    <scope>NUCLEOTIDE SEQUENCE [LARGE SCALE GENOMIC DNA]</scope>
    <source>
        <strain evidence="12 13">R12B</strain>
    </source>
</reference>
<dbReference type="PATRIC" id="fig|1641875.4.peg.2258"/>
<dbReference type="InterPro" id="IPR003661">
    <property type="entry name" value="HisK_dim/P_dom"/>
</dbReference>
<dbReference type="EC" id="2.7.13.3" evidence="3"/>
<accession>A0A0T5NQJ8</accession>
<dbReference type="CDD" id="cd00075">
    <property type="entry name" value="HATPase"/>
    <property type="match status" value="1"/>
</dbReference>
<evidence type="ECO:0000256" key="4">
    <source>
        <dbReference type="ARBA" id="ARBA00022553"/>
    </source>
</evidence>
<protein>
    <recommendedName>
        <fullName evidence="3">histidine kinase</fullName>
        <ecNumber evidence="3">2.7.13.3</ecNumber>
    </recommendedName>
</protein>
<dbReference type="Gene3D" id="3.30.565.10">
    <property type="entry name" value="Histidine kinase-like ATPase, C-terminal domain"/>
    <property type="match status" value="1"/>
</dbReference>
<dbReference type="InterPro" id="IPR005467">
    <property type="entry name" value="His_kinase_dom"/>
</dbReference>
<feature type="domain" description="Histidine kinase" evidence="10">
    <location>
        <begin position="303"/>
        <end position="521"/>
    </location>
</feature>
<feature type="coiled-coil region" evidence="8">
    <location>
        <begin position="84"/>
        <end position="111"/>
    </location>
</feature>
<evidence type="ECO:0000259" key="11">
    <source>
        <dbReference type="PROSITE" id="PS50885"/>
    </source>
</evidence>
<evidence type="ECO:0000256" key="1">
    <source>
        <dbReference type="ARBA" id="ARBA00000085"/>
    </source>
</evidence>
<dbReference type="PANTHER" id="PTHR43711:SF1">
    <property type="entry name" value="HISTIDINE KINASE 1"/>
    <property type="match status" value="1"/>
</dbReference>
<dbReference type="Pfam" id="PF02518">
    <property type="entry name" value="HATPase_c"/>
    <property type="match status" value="1"/>
</dbReference>
<evidence type="ECO:0000256" key="3">
    <source>
        <dbReference type="ARBA" id="ARBA00012438"/>
    </source>
</evidence>
<dbReference type="InterPro" id="IPR036890">
    <property type="entry name" value="HATPase_C_sf"/>
</dbReference>
<evidence type="ECO:0000259" key="10">
    <source>
        <dbReference type="PROSITE" id="PS50109"/>
    </source>
</evidence>
<dbReference type="PANTHER" id="PTHR43711">
    <property type="entry name" value="TWO-COMPONENT HISTIDINE KINASE"/>
    <property type="match status" value="1"/>
</dbReference>
<comment type="caution">
    <text evidence="12">The sequence shown here is derived from an EMBL/GenBank/DDBJ whole genome shotgun (WGS) entry which is preliminary data.</text>
</comment>
<dbReference type="EMBL" id="LAXJ01000025">
    <property type="protein sequence ID" value="KRS10943.1"/>
    <property type="molecule type" value="Genomic_DNA"/>
</dbReference>
<comment type="catalytic activity">
    <reaction evidence="1">
        <text>ATP + protein L-histidine = ADP + protein N-phospho-L-histidine.</text>
        <dbReference type="EC" id="2.7.13.3"/>
    </reaction>
</comment>
<evidence type="ECO:0000313" key="13">
    <source>
        <dbReference type="Proteomes" id="UP000051295"/>
    </source>
</evidence>
<dbReference type="PROSITE" id="PS50109">
    <property type="entry name" value="HIS_KIN"/>
    <property type="match status" value="1"/>
</dbReference>
<dbReference type="SMART" id="SM00304">
    <property type="entry name" value="HAMP"/>
    <property type="match status" value="1"/>
</dbReference>
<dbReference type="InterPro" id="IPR003660">
    <property type="entry name" value="HAMP_dom"/>
</dbReference>
<evidence type="ECO:0000256" key="7">
    <source>
        <dbReference type="ARBA" id="ARBA00023012"/>
    </source>
</evidence>
<dbReference type="CDD" id="cd00082">
    <property type="entry name" value="HisKA"/>
    <property type="match status" value="1"/>
</dbReference>
<dbReference type="PRINTS" id="PR00344">
    <property type="entry name" value="BCTRLSENSOR"/>
</dbReference>
<feature type="domain" description="HAMP" evidence="11">
    <location>
        <begin position="211"/>
        <end position="263"/>
    </location>
</feature>
<keyword evidence="6 12" id="KW-0418">Kinase</keyword>
<evidence type="ECO:0000256" key="9">
    <source>
        <dbReference type="SAM" id="Phobius"/>
    </source>
</evidence>
<keyword evidence="7" id="KW-0902">Two-component regulatory system</keyword>
<dbReference type="InterPro" id="IPR036097">
    <property type="entry name" value="HisK_dim/P_sf"/>
</dbReference>
<keyword evidence="9" id="KW-0472">Membrane</keyword>
<feature type="transmembrane region" description="Helical" evidence="9">
    <location>
        <begin position="6"/>
        <end position="32"/>
    </location>
</feature>
<dbReference type="InterPro" id="IPR004358">
    <property type="entry name" value="Sig_transdc_His_kin-like_C"/>
</dbReference>
<dbReference type="AlphaFoldDB" id="A0A0T5NQJ8"/>
<evidence type="ECO:0000256" key="2">
    <source>
        <dbReference type="ARBA" id="ARBA00004370"/>
    </source>
</evidence>
<gene>
    <name evidence="12" type="ORF">XM53_18645</name>
</gene>
<keyword evidence="9" id="KW-1133">Transmembrane helix</keyword>
<dbReference type="SMART" id="SM00387">
    <property type="entry name" value="HATPase_c"/>
    <property type="match status" value="1"/>
</dbReference>
<keyword evidence="13" id="KW-1185">Reference proteome</keyword>
<evidence type="ECO:0000256" key="8">
    <source>
        <dbReference type="SAM" id="Coils"/>
    </source>
</evidence>
<dbReference type="SUPFAM" id="SSF47384">
    <property type="entry name" value="Homodimeric domain of signal transducing histidine kinase"/>
    <property type="match status" value="1"/>
</dbReference>
<dbReference type="GO" id="GO:0016020">
    <property type="term" value="C:membrane"/>
    <property type="evidence" value="ECO:0007669"/>
    <property type="project" value="UniProtKB-SubCell"/>
</dbReference>
<dbReference type="SUPFAM" id="SSF55874">
    <property type="entry name" value="ATPase domain of HSP90 chaperone/DNA topoisomerase II/histidine kinase"/>
    <property type="match status" value="1"/>
</dbReference>
<proteinExistence type="predicted"/>